<evidence type="ECO:0000313" key="3">
    <source>
        <dbReference type="Proteomes" id="UP000265801"/>
    </source>
</evidence>
<dbReference type="AlphaFoldDB" id="A0A3A1R0P6"/>
<sequence>MPVPPYPNGQHFQQMQYGSPVPYGPAPDYGGHQGGYGQYAQQAPYSSQYFQNPLQPDETNHYQQQGGYNDYQGMTNPYPKGNFMAKPQSSGMGSIMNSFKSQDGSLDFNKMMNTAGQMMSAVNQVSSMVKGLGGMFKL</sequence>
<keyword evidence="3" id="KW-1185">Reference proteome</keyword>
<feature type="compositionally biased region" description="Low complexity" evidence="1">
    <location>
        <begin position="62"/>
        <end position="73"/>
    </location>
</feature>
<accession>A0A3A1R0P6</accession>
<evidence type="ECO:0000256" key="1">
    <source>
        <dbReference type="SAM" id="MobiDB-lite"/>
    </source>
</evidence>
<dbReference type="OrthoDB" id="2456726at2"/>
<proteinExistence type="predicted"/>
<reference evidence="2 3" key="1">
    <citation type="submission" date="2018-09" db="EMBL/GenBank/DDBJ databases">
        <title>Bacillus saliacetes sp. nov., isolated from Thai shrimp paste (Ka-pi).</title>
        <authorList>
            <person name="Daroonpunt R."/>
            <person name="Tanasupawat S."/>
            <person name="Yiamsombut S."/>
        </authorList>
    </citation>
    <scope>NUCLEOTIDE SEQUENCE [LARGE SCALE GENOMIC DNA]</scope>
    <source>
        <strain evidence="2 3">SKP7-4</strain>
    </source>
</reference>
<dbReference type="Pfam" id="PF14179">
    <property type="entry name" value="YppG"/>
    <property type="match status" value="1"/>
</dbReference>
<feature type="region of interest" description="Disordered" evidence="1">
    <location>
        <begin position="1"/>
        <end position="87"/>
    </location>
</feature>
<evidence type="ECO:0008006" key="4">
    <source>
        <dbReference type="Google" id="ProtNLM"/>
    </source>
</evidence>
<evidence type="ECO:0000313" key="2">
    <source>
        <dbReference type="EMBL" id="RIW33175.1"/>
    </source>
</evidence>
<dbReference type="EMBL" id="QXIR01000015">
    <property type="protein sequence ID" value="RIW33175.1"/>
    <property type="molecule type" value="Genomic_DNA"/>
</dbReference>
<organism evidence="2 3">
    <name type="scientific">Bacillus salacetis</name>
    <dbReference type="NCBI Taxonomy" id="2315464"/>
    <lineage>
        <taxon>Bacteria</taxon>
        <taxon>Bacillati</taxon>
        <taxon>Bacillota</taxon>
        <taxon>Bacilli</taxon>
        <taxon>Bacillales</taxon>
        <taxon>Bacillaceae</taxon>
        <taxon>Bacillus</taxon>
    </lineage>
</organism>
<comment type="caution">
    <text evidence="2">The sequence shown here is derived from an EMBL/GenBank/DDBJ whole genome shotgun (WGS) entry which is preliminary data.</text>
</comment>
<feature type="compositionally biased region" description="Low complexity" evidence="1">
    <location>
        <begin position="38"/>
        <end position="49"/>
    </location>
</feature>
<dbReference type="InterPro" id="IPR025555">
    <property type="entry name" value="YppG"/>
</dbReference>
<dbReference type="Proteomes" id="UP000265801">
    <property type="component" value="Unassembled WGS sequence"/>
</dbReference>
<gene>
    <name evidence="2" type="ORF">D3H55_12040</name>
</gene>
<name>A0A3A1R0P6_9BACI</name>
<protein>
    <recommendedName>
        <fullName evidence="4">Spore coat protein</fullName>
    </recommendedName>
</protein>